<dbReference type="InterPro" id="IPR021812">
    <property type="entry name" value="DUF3391"/>
</dbReference>
<keyword evidence="3" id="KW-1185">Reference proteome</keyword>
<feature type="domain" description="HD-GYP" evidence="1">
    <location>
        <begin position="145"/>
        <end position="355"/>
    </location>
</feature>
<evidence type="ECO:0000259" key="1">
    <source>
        <dbReference type="PROSITE" id="PS51832"/>
    </source>
</evidence>
<dbReference type="GO" id="GO:0008081">
    <property type="term" value="F:phosphoric diester hydrolase activity"/>
    <property type="evidence" value="ECO:0007669"/>
    <property type="project" value="UniProtKB-ARBA"/>
</dbReference>
<dbReference type="RefSeq" id="WP_188082375.1">
    <property type="nucleotide sequence ID" value="NZ_JACIEU010000009.1"/>
</dbReference>
<dbReference type="Pfam" id="PF13487">
    <property type="entry name" value="HD_5"/>
    <property type="match status" value="1"/>
</dbReference>
<sequence>MLKKIRTQDVKLGMFLHKLEGSWFSHPFWKRKMLLDDPEQLADLHASKVEWVTIDVSRGADVTLAPPAPSRVVPISEPRERVFGRAGPTIVRRVAPPPPVDRPFDPLSKDKLPIRAEMVHAQRLARKSGRTMRKLYEDVRLGKAVKAAKLETMVEEISSSVQRNPHAFMAITRMKNSGEYLYQHALSVCALMIGLAQQMHLSPDDIRKAGLAGLLMDMGMAHVPQEVWDKDAPLTPEEWDVVKSHTTLAHEFLTLGGEMPAEVLDVCLHHHERLDGSGYPNGLAGEQIGMFARMAAICDSYDAMTSNRLHRSGEDPSRALLKIDEDGGALFDAEIFQAFQRAVGIYPIGSLVRLRSHRLAIVVEQNPDDLTLPKVRPFYSLADRAFEKSEDIDLGNCFGADQIITRETPEGWDMSEWPAMSAKLLAVAS</sequence>
<accession>A0A7W6PX80</accession>
<dbReference type="SMART" id="SM00471">
    <property type="entry name" value="HDc"/>
    <property type="match status" value="1"/>
</dbReference>
<dbReference type="Pfam" id="PF11871">
    <property type="entry name" value="DUF3391"/>
    <property type="match status" value="1"/>
</dbReference>
<dbReference type="Proteomes" id="UP000590524">
    <property type="component" value="Unassembled WGS sequence"/>
</dbReference>
<dbReference type="PANTHER" id="PTHR43155:SF2">
    <property type="entry name" value="CYCLIC DI-GMP PHOSPHODIESTERASE PA4108"/>
    <property type="match status" value="1"/>
</dbReference>
<dbReference type="EMBL" id="JACIEU010000009">
    <property type="protein sequence ID" value="MBB4148695.1"/>
    <property type="molecule type" value="Genomic_DNA"/>
</dbReference>
<dbReference type="InterPro" id="IPR037522">
    <property type="entry name" value="HD_GYP_dom"/>
</dbReference>
<dbReference type="Gene3D" id="1.10.3210.10">
    <property type="entry name" value="Hypothetical protein af1432"/>
    <property type="match status" value="1"/>
</dbReference>
<evidence type="ECO:0000313" key="3">
    <source>
        <dbReference type="Proteomes" id="UP000590524"/>
    </source>
</evidence>
<name>A0A7W6PX80_9SPHN</name>
<dbReference type="SUPFAM" id="SSF109604">
    <property type="entry name" value="HD-domain/PDEase-like"/>
    <property type="match status" value="1"/>
</dbReference>
<dbReference type="InterPro" id="IPR003607">
    <property type="entry name" value="HD/PDEase_dom"/>
</dbReference>
<reference evidence="2 3" key="1">
    <citation type="submission" date="2020-08" db="EMBL/GenBank/DDBJ databases">
        <title>Genomic Encyclopedia of Type Strains, Phase IV (KMG-IV): sequencing the most valuable type-strain genomes for metagenomic binning, comparative biology and taxonomic classification.</title>
        <authorList>
            <person name="Goeker M."/>
        </authorList>
    </citation>
    <scope>NUCLEOTIDE SEQUENCE [LARGE SCALE GENOMIC DNA]</scope>
    <source>
        <strain evidence="2 3">DSM 19371</strain>
    </source>
</reference>
<dbReference type="AlphaFoldDB" id="A0A7W6PX80"/>
<dbReference type="PANTHER" id="PTHR43155">
    <property type="entry name" value="CYCLIC DI-GMP PHOSPHODIESTERASE PA4108-RELATED"/>
    <property type="match status" value="1"/>
</dbReference>
<gene>
    <name evidence="2" type="ORF">GGQ90_002479</name>
</gene>
<evidence type="ECO:0000313" key="2">
    <source>
        <dbReference type="EMBL" id="MBB4148695.1"/>
    </source>
</evidence>
<dbReference type="CDD" id="cd00077">
    <property type="entry name" value="HDc"/>
    <property type="match status" value="1"/>
</dbReference>
<protein>
    <submittedName>
        <fullName evidence="2">HD-GYP domain-containing protein (C-di-GMP phosphodiesterase class II)</fullName>
    </submittedName>
</protein>
<comment type="caution">
    <text evidence="2">The sequence shown here is derived from an EMBL/GenBank/DDBJ whole genome shotgun (WGS) entry which is preliminary data.</text>
</comment>
<dbReference type="PROSITE" id="PS51832">
    <property type="entry name" value="HD_GYP"/>
    <property type="match status" value="1"/>
</dbReference>
<organism evidence="2 3">
    <name type="scientific">Sphingobium scionense</name>
    <dbReference type="NCBI Taxonomy" id="1404341"/>
    <lineage>
        <taxon>Bacteria</taxon>
        <taxon>Pseudomonadati</taxon>
        <taxon>Pseudomonadota</taxon>
        <taxon>Alphaproteobacteria</taxon>
        <taxon>Sphingomonadales</taxon>
        <taxon>Sphingomonadaceae</taxon>
        <taxon>Sphingobium</taxon>
    </lineage>
</organism>
<proteinExistence type="predicted"/>